<dbReference type="Pfam" id="PF00691">
    <property type="entry name" value="OmpA"/>
    <property type="match status" value="1"/>
</dbReference>
<dbReference type="AlphaFoldDB" id="A0A7W7RLX7"/>
<dbReference type="Pfam" id="PF03704">
    <property type="entry name" value="BTAD"/>
    <property type="match status" value="1"/>
</dbReference>
<dbReference type="CDD" id="cd07185">
    <property type="entry name" value="OmpA_C-like"/>
    <property type="match status" value="1"/>
</dbReference>
<accession>A0A7W7RLX7</accession>
<dbReference type="InterPro" id="IPR036737">
    <property type="entry name" value="OmpA-like_sf"/>
</dbReference>
<dbReference type="Proteomes" id="UP000523007">
    <property type="component" value="Unassembled WGS sequence"/>
</dbReference>
<dbReference type="InterPro" id="IPR036388">
    <property type="entry name" value="WH-like_DNA-bd_sf"/>
</dbReference>
<proteinExistence type="predicted"/>
<evidence type="ECO:0000256" key="5">
    <source>
        <dbReference type="PROSITE-ProRule" id="PRU00473"/>
    </source>
</evidence>
<protein>
    <submittedName>
        <fullName evidence="9">Outer membrane protein OmpA-like peptidoglycan-associated protein/DNA-binding SARP family transcriptional activator</fullName>
    </submittedName>
</protein>
<dbReference type="SMART" id="SM01043">
    <property type="entry name" value="BTAD"/>
    <property type="match status" value="1"/>
</dbReference>
<feature type="domain" description="OmpA-like" evidence="8">
    <location>
        <begin position="144"/>
        <end position="260"/>
    </location>
</feature>
<dbReference type="GO" id="GO:0016020">
    <property type="term" value="C:membrane"/>
    <property type="evidence" value="ECO:0007669"/>
    <property type="project" value="UniProtKB-SubCell"/>
</dbReference>
<dbReference type="RefSeq" id="WP_184582424.1">
    <property type="nucleotide sequence ID" value="NZ_JACHJT010000001.1"/>
</dbReference>
<dbReference type="Gene3D" id="1.25.40.10">
    <property type="entry name" value="Tetratricopeptide repeat domain"/>
    <property type="match status" value="1"/>
</dbReference>
<keyword evidence="7" id="KW-0812">Transmembrane</keyword>
<sequence>MGNPRAAIAALATLAFILAAPLVLLSLGWPLAQADVSSSYLWASLRSATVPPPVLAAAVIAVAWAAWAVFTALVALDVVALLRGRLPRLSPLRLLAITTLGGGLASTASAAPTEAPPTAPPVAEAPISHEHIHTAAGPTDTSTDPAPVERTRVLSGFSLDSSEITPTMRESLDDTRAIIETYGAAETIEITGHTDTSGTPERNRALSHKRAETVAQYLQNHLPTADITARGVADEHPRTDSDDLGAPAERRVEITYTLAPPQPPTADTPPQQAPTQETPPSTSDDESDSEPSAPQQDTAAGENGIDPLSGLAALTAAGGAGVGAGWWLGRRRAPTPTPPPSTAPDTPASDEAAVTTTGETTTGDAPHTDAGVIDSQARVLLATQQGEPVRVAADEGLAITGTYTSSVIAALTVAALHGHTSVLTTHEVATHLGLDDHSWHPRLTLASDTTDAVIRAEALMVAAARQRLENEHDVPAAPTNWTLLIVGSPSAQLSERLAMLAQRGPESGIIVVIAGAWPRARPITCERLDTLEIDLGPDAGAQRLVGLHVNALTPTQVAEELVAHARSVDGEEERANPTTATEDSEPAEDDHAPPDTACEPASTAHSPATPRCDPAPASSENARVHLRLFAPNLEIEVDGRALTTGLRTRGRHLLALVALRPDGVSSEDVSHLLSPDADTEHAKNLRNTAISALRAVIRDMLDDPQAKVVIHTAGRYYLDSDLVTADVLAFDEELSRARATQPPQRHDHLAAAVRLHHSPLLAELTEPWVEPERQNRSRAVADACVELAHAATAPTDALNWLERARTVDEYNEVIYQEIMRLQRQQNRPDAARRTYEQLVTRLTVIDAEPSITTTQLLAELTAVEPPEKKPIPLKPRHSSPR</sequence>
<name>A0A7W7RLX7_9ACTN</name>
<keyword evidence="4" id="KW-0804">Transcription</keyword>
<dbReference type="PANTHER" id="PTHR35807:SF1">
    <property type="entry name" value="TRANSCRIPTIONAL REGULATOR REDD"/>
    <property type="match status" value="1"/>
</dbReference>
<dbReference type="InterPro" id="IPR006664">
    <property type="entry name" value="OMP_bac"/>
</dbReference>
<evidence type="ECO:0000256" key="1">
    <source>
        <dbReference type="ARBA" id="ARBA00004370"/>
    </source>
</evidence>
<dbReference type="SUPFAM" id="SSF48452">
    <property type="entry name" value="TPR-like"/>
    <property type="match status" value="1"/>
</dbReference>
<evidence type="ECO:0000256" key="6">
    <source>
        <dbReference type="SAM" id="MobiDB-lite"/>
    </source>
</evidence>
<keyword evidence="3 5" id="KW-0472">Membrane</keyword>
<feature type="region of interest" description="Disordered" evidence="6">
    <location>
        <begin position="862"/>
        <end position="881"/>
    </location>
</feature>
<evidence type="ECO:0000313" key="9">
    <source>
        <dbReference type="EMBL" id="MBB4934401.1"/>
    </source>
</evidence>
<evidence type="ECO:0000256" key="3">
    <source>
        <dbReference type="ARBA" id="ARBA00023136"/>
    </source>
</evidence>
<dbReference type="InterPro" id="IPR005158">
    <property type="entry name" value="BTAD"/>
</dbReference>
<dbReference type="Gene3D" id="3.30.1330.60">
    <property type="entry name" value="OmpA-like domain"/>
    <property type="match status" value="1"/>
</dbReference>
<comment type="caution">
    <text evidence="9">The sequence shown here is derived from an EMBL/GenBank/DDBJ whole genome shotgun (WGS) entry which is preliminary data.</text>
</comment>
<evidence type="ECO:0000259" key="8">
    <source>
        <dbReference type="PROSITE" id="PS51123"/>
    </source>
</evidence>
<feature type="region of interest" description="Disordered" evidence="6">
    <location>
        <begin position="566"/>
        <end position="618"/>
    </location>
</feature>
<keyword evidence="10" id="KW-1185">Reference proteome</keyword>
<dbReference type="Gene3D" id="1.10.10.10">
    <property type="entry name" value="Winged helix-like DNA-binding domain superfamily/Winged helix DNA-binding domain"/>
    <property type="match status" value="1"/>
</dbReference>
<dbReference type="GO" id="GO:0003677">
    <property type="term" value="F:DNA binding"/>
    <property type="evidence" value="ECO:0007669"/>
    <property type="project" value="UniProtKB-KW"/>
</dbReference>
<dbReference type="SUPFAM" id="SSF103088">
    <property type="entry name" value="OmpA-like"/>
    <property type="match status" value="1"/>
</dbReference>
<feature type="transmembrane region" description="Helical" evidence="7">
    <location>
        <begin position="94"/>
        <end position="111"/>
    </location>
</feature>
<evidence type="ECO:0000256" key="4">
    <source>
        <dbReference type="ARBA" id="ARBA00023163"/>
    </source>
</evidence>
<feature type="region of interest" description="Disordered" evidence="6">
    <location>
        <begin position="258"/>
        <end position="307"/>
    </location>
</feature>
<gene>
    <name evidence="9" type="ORF">F4561_005221</name>
</gene>
<keyword evidence="7" id="KW-1133">Transmembrane helix</keyword>
<feature type="region of interest" description="Disordered" evidence="6">
    <location>
        <begin position="229"/>
        <end position="248"/>
    </location>
</feature>
<organism evidence="9 10">
    <name type="scientific">Lipingzhangella halophila</name>
    <dbReference type="NCBI Taxonomy" id="1783352"/>
    <lineage>
        <taxon>Bacteria</taxon>
        <taxon>Bacillati</taxon>
        <taxon>Actinomycetota</taxon>
        <taxon>Actinomycetes</taxon>
        <taxon>Streptosporangiales</taxon>
        <taxon>Nocardiopsidaceae</taxon>
        <taxon>Lipingzhangella</taxon>
    </lineage>
</organism>
<evidence type="ECO:0000256" key="2">
    <source>
        <dbReference type="ARBA" id="ARBA00023015"/>
    </source>
</evidence>
<reference evidence="9 10" key="1">
    <citation type="submission" date="2020-08" db="EMBL/GenBank/DDBJ databases">
        <title>Sequencing the genomes of 1000 actinobacteria strains.</title>
        <authorList>
            <person name="Klenk H.-P."/>
        </authorList>
    </citation>
    <scope>NUCLEOTIDE SEQUENCE [LARGE SCALE GENOMIC DNA]</scope>
    <source>
        <strain evidence="9 10">DSM 102030</strain>
    </source>
</reference>
<keyword evidence="2" id="KW-0805">Transcription regulation</keyword>
<dbReference type="InterPro" id="IPR011990">
    <property type="entry name" value="TPR-like_helical_dom_sf"/>
</dbReference>
<evidence type="ECO:0000256" key="7">
    <source>
        <dbReference type="SAM" id="Phobius"/>
    </source>
</evidence>
<feature type="compositionally biased region" description="Low complexity" evidence="6">
    <location>
        <begin position="343"/>
        <end position="363"/>
    </location>
</feature>
<feature type="compositionally biased region" description="Basic and acidic residues" evidence="6">
    <location>
        <begin position="566"/>
        <end position="575"/>
    </location>
</feature>
<feature type="compositionally biased region" description="Basic and acidic residues" evidence="6">
    <location>
        <begin position="232"/>
        <end position="241"/>
    </location>
</feature>
<dbReference type="PANTHER" id="PTHR35807">
    <property type="entry name" value="TRANSCRIPTIONAL REGULATOR REDD-RELATED"/>
    <property type="match status" value="1"/>
</dbReference>
<dbReference type="PROSITE" id="PS51123">
    <property type="entry name" value="OMPA_2"/>
    <property type="match status" value="1"/>
</dbReference>
<dbReference type="InterPro" id="IPR006665">
    <property type="entry name" value="OmpA-like"/>
</dbReference>
<evidence type="ECO:0000313" key="10">
    <source>
        <dbReference type="Proteomes" id="UP000523007"/>
    </source>
</evidence>
<feature type="compositionally biased region" description="Low complexity" evidence="6">
    <location>
        <begin position="268"/>
        <end position="282"/>
    </location>
</feature>
<dbReference type="PRINTS" id="PR01021">
    <property type="entry name" value="OMPADOMAIN"/>
</dbReference>
<keyword evidence="9" id="KW-0238">DNA-binding</keyword>
<feature type="region of interest" description="Disordered" evidence="6">
    <location>
        <begin position="327"/>
        <end position="369"/>
    </location>
</feature>
<feature type="transmembrane region" description="Helical" evidence="7">
    <location>
        <begin position="58"/>
        <end position="82"/>
    </location>
</feature>
<dbReference type="EMBL" id="JACHJT010000001">
    <property type="protein sequence ID" value="MBB4934401.1"/>
    <property type="molecule type" value="Genomic_DNA"/>
</dbReference>
<dbReference type="GO" id="GO:0006355">
    <property type="term" value="P:regulation of DNA-templated transcription"/>
    <property type="evidence" value="ECO:0007669"/>
    <property type="project" value="TreeGrafter"/>
</dbReference>
<comment type="subcellular location">
    <subcellularLocation>
        <location evidence="1">Membrane</location>
    </subcellularLocation>
</comment>
<dbReference type="InterPro" id="IPR051677">
    <property type="entry name" value="AfsR-DnrI-RedD_regulator"/>
</dbReference>